<comment type="caution">
    <text evidence="1">The sequence shown here is derived from an EMBL/GenBank/DDBJ whole genome shotgun (WGS) entry which is preliminary data.</text>
</comment>
<protein>
    <submittedName>
        <fullName evidence="1">Uncharacterized protein</fullName>
    </submittedName>
</protein>
<dbReference type="Proteomes" id="UP000221538">
    <property type="component" value="Unassembled WGS sequence"/>
</dbReference>
<evidence type="ECO:0000313" key="2">
    <source>
        <dbReference type="Proteomes" id="UP000221538"/>
    </source>
</evidence>
<proteinExistence type="predicted"/>
<evidence type="ECO:0000313" key="1">
    <source>
        <dbReference type="EMBL" id="GAY22981.1"/>
    </source>
</evidence>
<dbReference type="AlphaFoldDB" id="A0A292ZJ95"/>
<accession>A0A292ZJ95</accession>
<name>A0A292ZJ95_SPHSA</name>
<sequence>MILIACWFLRLVEVEGTVIIWSEIMENRRKPAPPATTLDINCDCKETM</sequence>
<dbReference type="EMBL" id="BEWI01000032">
    <property type="protein sequence ID" value="GAY22981.1"/>
    <property type="molecule type" value="Genomic_DNA"/>
</dbReference>
<organism evidence="1 2">
    <name type="scientific">Sphingobium fuliginis (strain ATCC 27551)</name>
    <dbReference type="NCBI Taxonomy" id="336203"/>
    <lineage>
        <taxon>Bacteria</taxon>
        <taxon>Pseudomonadati</taxon>
        <taxon>Pseudomonadota</taxon>
        <taxon>Alphaproteobacteria</taxon>
        <taxon>Sphingomonadales</taxon>
        <taxon>Sphingomonadaceae</taxon>
        <taxon>Sphingobium</taxon>
    </lineage>
</organism>
<reference evidence="1 2" key="1">
    <citation type="journal article" date="2013" name="Biodegradation">
        <title>Occurrence of 4-tert-butylphenol (4-t-BP) biodegradation in an aquatic sample caused by the presence of Spirodela polyrrhiza and isolation of a 4-t-BP-utilizing bacterium.</title>
        <authorList>
            <person name="Ogata Y."/>
            <person name="Toyama T."/>
            <person name="Yu N."/>
            <person name="Wang X."/>
            <person name="Sei K."/>
            <person name="Ike M."/>
        </authorList>
    </citation>
    <scope>NUCLEOTIDE SEQUENCE [LARGE SCALE GENOMIC DNA]</scope>
    <source>
        <strain evidence="1 2">OMI</strain>
    </source>
</reference>
<gene>
    <name evidence="1" type="ORF">SFOMI_3543</name>
</gene>
<reference evidence="1 2" key="2">
    <citation type="journal article" date="2013" name="Environ. Sci. Technol.">
        <title>The 4-tert-butylphenol-utilizing bacterium Sphingobium fuliginis OMI can degrade bisphenols via phenolic ring hydroxylation and meta-cleavage pathway.</title>
        <authorList>
            <person name="Ogata Y."/>
            <person name="Goda S."/>
            <person name="Toyama T."/>
            <person name="Sei K."/>
            <person name="Ike M."/>
        </authorList>
    </citation>
    <scope>NUCLEOTIDE SEQUENCE [LARGE SCALE GENOMIC DNA]</scope>
    <source>
        <strain evidence="1 2">OMI</strain>
    </source>
</reference>